<evidence type="ECO:0000313" key="3">
    <source>
        <dbReference type="Proteomes" id="UP000660047"/>
    </source>
</evidence>
<evidence type="ECO:0000313" key="2">
    <source>
        <dbReference type="EMBL" id="GFO94800.1"/>
    </source>
</evidence>
<reference evidence="2" key="1">
    <citation type="submission" date="2020-06" db="EMBL/GenBank/DDBJ databases">
        <title>Characterization of fructooligosaccharide metabolism and fructooligosaccharide-degrading enzymes in human commensal butyrate producers.</title>
        <authorList>
            <person name="Tanno H."/>
            <person name="Fujii T."/>
            <person name="Hirano K."/>
            <person name="Maeno S."/>
            <person name="Tonozuka T."/>
            <person name="Sakamoto M."/>
            <person name="Ohkuma M."/>
            <person name="Tochio T."/>
            <person name="Endo A."/>
        </authorList>
    </citation>
    <scope>NUCLEOTIDE SEQUENCE</scope>
    <source>
        <strain evidence="2">JCM 31265</strain>
    </source>
</reference>
<proteinExistence type="predicted"/>
<dbReference type="Pfam" id="PF13416">
    <property type="entry name" value="SBP_bac_8"/>
    <property type="match status" value="1"/>
</dbReference>
<organism evidence="2 3">
    <name type="scientific">Coprococcus eutactus</name>
    <dbReference type="NCBI Taxonomy" id="33043"/>
    <lineage>
        <taxon>Bacteria</taxon>
        <taxon>Bacillati</taxon>
        <taxon>Bacillota</taxon>
        <taxon>Clostridia</taxon>
        <taxon>Lachnospirales</taxon>
        <taxon>Lachnospiraceae</taxon>
        <taxon>Coprococcus</taxon>
    </lineage>
</organism>
<evidence type="ECO:0000256" key="1">
    <source>
        <dbReference type="SAM" id="SignalP"/>
    </source>
</evidence>
<gene>
    <name evidence="2" type="ORF">COEU31_18460</name>
</gene>
<dbReference type="Proteomes" id="UP000660047">
    <property type="component" value="Unassembled WGS sequence"/>
</dbReference>
<sequence>MRAKKLVACALSAAMMLGLASMTGCGSAKKDYDLYIYNTKSEIADSIQDLCKDYETETGVKVKVYTCGTQETMETLRSEMNSKNYPTLYAINQAQFTEWNEGGFVLPSTSVKNEELKSIYDSIPESMQLADESGASCGIHYNVEGYGLIADTQMICDVFGLDSADAFVADYRSANYEEFTGMIKAIDDYINGKGGEKVTLSGNAYTTAKDKTATTENMNGVFAIAGAEKWTYANHYTNYALNAVFPNYNATAAATKEDVDKLEEPLVKMVQELDMLSSYTAGPSGKVERGSEYINSTVTGYDQAVQTFAEGKAMFIKQGNWVYGTIAGVDADKASRLTMLPMKVNLEQSDISAEGVTVDKMNSSIPEFVSQYYVINKKDSEEEQKAAEDFLVWLYTSDTGKDYITNKFAFVPFNADESEKLENPLSNSLVYYMSNDLVMGNDFDAFPESWGLNTIGATIQEQLFTNPDQWDENTIRTGVEDALTKWKDSIKE</sequence>
<dbReference type="EMBL" id="BLYL01000010">
    <property type="protein sequence ID" value="GFO94800.1"/>
    <property type="molecule type" value="Genomic_DNA"/>
</dbReference>
<comment type="caution">
    <text evidence="2">The sequence shown here is derived from an EMBL/GenBank/DDBJ whole genome shotgun (WGS) entry which is preliminary data.</text>
</comment>
<accession>A0AAI9K340</accession>
<dbReference type="InterPro" id="IPR006059">
    <property type="entry name" value="SBP"/>
</dbReference>
<keyword evidence="1" id="KW-0732">Signal</keyword>
<dbReference type="SUPFAM" id="SSF53850">
    <property type="entry name" value="Periplasmic binding protein-like II"/>
    <property type="match status" value="1"/>
</dbReference>
<feature type="chain" id="PRO_5042525651" evidence="1">
    <location>
        <begin position="21"/>
        <end position="492"/>
    </location>
</feature>
<protein>
    <submittedName>
        <fullName evidence="2">ABC transporter substrate-binding protein</fullName>
    </submittedName>
</protein>
<dbReference type="Gene3D" id="3.40.190.10">
    <property type="entry name" value="Periplasmic binding protein-like II"/>
    <property type="match status" value="3"/>
</dbReference>
<feature type="signal peptide" evidence="1">
    <location>
        <begin position="1"/>
        <end position="20"/>
    </location>
</feature>
<dbReference type="PROSITE" id="PS51257">
    <property type="entry name" value="PROKAR_LIPOPROTEIN"/>
    <property type="match status" value="1"/>
</dbReference>
<dbReference type="RefSeq" id="WP_055223467.1">
    <property type="nucleotide sequence ID" value="NZ_BLYL01000010.1"/>
</dbReference>
<dbReference type="AlphaFoldDB" id="A0AAI9K340"/>
<name>A0AAI9K340_9FIRM</name>